<dbReference type="Pfam" id="PF01047">
    <property type="entry name" value="MarR"/>
    <property type="match status" value="1"/>
</dbReference>
<dbReference type="SMART" id="SM00347">
    <property type="entry name" value="HTH_MARR"/>
    <property type="match status" value="1"/>
</dbReference>
<comment type="caution">
    <text evidence="3">The sequence shown here is derived from an EMBL/GenBank/DDBJ whole genome shotgun (WGS) entry which is preliminary data.</text>
</comment>
<accession>A0ABV6VX23</accession>
<dbReference type="PANTHER" id="PTHR33164:SF94">
    <property type="entry name" value="TRANSCRIPTIONAL REGULATORY PROTEIN-RELATED"/>
    <property type="match status" value="1"/>
</dbReference>
<evidence type="ECO:0000313" key="3">
    <source>
        <dbReference type="EMBL" id="MFC1418116.1"/>
    </source>
</evidence>
<protein>
    <submittedName>
        <fullName evidence="3">MarR family winged helix-turn-helix transcriptional regulator</fullName>
    </submittedName>
</protein>
<feature type="region of interest" description="Disordered" evidence="1">
    <location>
        <begin position="150"/>
        <end position="183"/>
    </location>
</feature>
<dbReference type="Gene3D" id="1.10.10.10">
    <property type="entry name" value="Winged helix-like DNA-binding domain superfamily/Winged helix DNA-binding domain"/>
    <property type="match status" value="1"/>
</dbReference>
<gene>
    <name evidence="3" type="ORF">ACEZDE_15900</name>
</gene>
<evidence type="ECO:0000313" key="4">
    <source>
        <dbReference type="Proteomes" id="UP001592531"/>
    </source>
</evidence>
<organism evidence="3 4">
    <name type="scientific">Streptacidiphilus cavernicola</name>
    <dbReference type="NCBI Taxonomy" id="3342716"/>
    <lineage>
        <taxon>Bacteria</taxon>
        <taxon>Bacillati</taxon>
        <taxon>Actinomycetota</taxon>
        <taxon>Actinomycetes</taxon>
        <taxon>Kitasatosporales</taxon>
        <taxon>Streptomycetaceae</taxon>
        <taxon>Streptacidiphilus</taxon>
    </lineage>
</organism>
<dbReference type="InterPro" id="IPR039422">
    <property type="entry name" value="MarR/SlyA-like"/>
</dbReference>
<dbReference type="PANTHER" id="PTHR33164">
    <property type="entry name" value="TRANSCRIPTIONAL REGULATOR, MARR FAMILY"/>
    <property type="match status" value="1"/>
</dbReference>
<evidence type="ECO:0000259" key="2">
    <source>
        <dbReference type="PROSITE" id="PS50995"/>
    </source>
</evidence>
<dbReference type="InterPro" id="IPR000835">
    <property type="entry name" value="HTH_MarR-typ"/>
</dbReference>
<dbReference type="Proteomes" id="UP001592531">
    <property type="component" value="Unassembled WGS sequence"/>
</dbReference>
<proteinExistence type="predicted"/>
<reference evidence="3 4" key="1">
    <citation type="submission" date="2024-09" db="EMBL/GenBank/DDBJ databases">
        <authorList>
            <person name="Lee S.D."/>
        </authorList>
    </citation>
    <scope>NUCLEOTIDE SEQUENCE [LARGE SCALE GENOMIC DNA]</scope>
    <source>
        <strain evidence="3 4">N8-3</strain>
    </source>
</reference>
<dbReference type="SUPFAM" id="SSF46785">
    <property type="entry name" value="Winged helix' DNA-binding domain"/>
    <property type="match status" value="1"/>
</dbReference>
<evidence type="ECO:0000256" key="1">
    <source>
        <dbReference type="SAM" id="MobiDB-lite"/>
    </source>
</evidence>
<dbReference type="PROSITE" id="PS50995">
    <property type="entry name" value="HTH_MARR_2"/>
    <property type="match status" value="1"/>
</dbReference>
<dbReference type="InterPro" id="IPR036388">
    <property type="entry name" value="WH-like_DNA-bd_sf"/>
</dbReference>
<feature type="compositionally biased region" description="Gly residues" evidence="1">
    <location>
        <begin position="157"/>
        <end position="169"/>
    </location>
</feature>
<dbReference type="EMBL" id="JBHFAB010000010">
    <property type="protein sequence ID" value="MFC1418116.1"/>
    <property type="molecule type" value="Genomic_DNA"/>
</dbReference>
<sequence>MREPQPAPDLVDVDEVVDAMVTASRVLVAVSARSLAAIEEALTVPQFRMLVVLDSGGPTNLTGLAEQLAVNPSTALRMVDRLTAAGMVARDHDPADRRVVLLTATAAGRQVVRQVTDRRQAEITRIVSTMPAESRGPMVAALRAFARAAGEEPVAPGSGGSGSAGGSGTRPGSDSGLGLPGWT</sequence>
<name>A0ABV6VX23_9ACTN</name>
<dbReference type="InterPro" id="IPR036390">
    <property type="entry name" value="WH_DNA-bd_sf"/>
</dbReference>
<dbReference type="RefSeq" id="WP_380536865.1">
    <property type="nucleotide sequence ID" value="NZ_JBHFAB010000010.1"/>
</dbReference>
<keyword evidence="4" id="KW-1185">Reference proteome</keyword>
<feature type="domain" description="HTH marR-type" evidence="2">
    <location>
        <begin position="13"/>
        <end position="147"/>
    </location>
</feature>